<evidence type="ECO:0000313" key="6">
    <source>
        <dbReference type="EMBL" id="OUQ11567.1"/>
    </source>
</evidence>
<evidence type="ECO:0000256" key="3">
    <source>
        <dbReference type="ARBA" id="ARBA00012824"/>
    </source>
</evidence>
<dbReference type="Pfam" id="PF00425">
    <property type="entry name" value="Chorismate_bind"/>
    <property type="match status" value="1"/>
</dbReference>
<comment type="caution">
    <text evidence="6">The sequence shown here is derived from an EMBL/GenBank/DDBJ whole genome shotgun (WGS) entry which is preliminary data.</text>
</comment>
<dbReference type="InterPro" id="IPR015890">
    <property type="entry name" value="Chorismate_C"/>
</dbReference>
<dbReference type="NCBIfam" id="TIGR00543">
    <property type="entry name" value="isochor_syn"/>
    <property type="match status" value="1"/>
</dbReference>
<keyword evidence="4" id="KW-0413">Isomerase</keyword>
<dbReference type="GO" id="GO:0008909">
    <property type="term" value="F:isochorismate synthase activity"/>
    <property type="evidence" value="ECO:0007669"/>
    <property type="project" value="UniProtKB-EC"/>
</dbReference>
<name>A0A1Y4R1Z4_9ENTE</name>
<dbReference type="AlphaFoldDB" id="A0A1Y4R1Z4"/>
<evidence type="ECO:0000256" key="5">
    <source>
        <dbReference type="ARBA" id="ARBA00041564"/>
    </source>
</evidence>
<sequence>MQTFNNTMQQKIYVWQEAIPKFSALSVFAAAKNSGLQAQFWQTPEDEVRLGLGKVAEWFGLDFAQVQALKDKLQISVEEVNVIDRQPLALFGAFAFDSQHTGESIWQELAQGYFILPEIILTEQLLSILVLAETKAQAQAKYQQLKQQVQAFLVADQDWYVHSALSANAEFNYLAKEAWTHLAQQTIQMLKSSQILNKVVLARKMAFHATELVPGQLMANLVALQKNTYRFYLDGPTRHFFGATPERLLKATASKYLTASVAGTIRRGQTPEEDVQLANLLLNDAKNTKEHQIVVEAIQGKLAPFVNGKVALGPRQILKNEQVQHIFLTLTGQRQEKSRFLEVIENLHPTPALGGNPKEAALTYLQANENLDRGLYGAPIGFYRLFEDSGEFVVGIRSGVYGQEEAIYGECFAGCGIVQDSNAEEEFEETKLKFEPMKRGLLGLE</sequence>
<protein>
    <recommendedName>
        <fullName evidence="3">isochorismate synthase</fullName>
        <ecNumber evidence="3">5.4.4.2</ecNumber>
    </recommendedName>
    <alternativeName>
        <fullName evidence="5">Isochorismate mutase</fullName>
    </alternativeName>
</protein>
<comment type="similarity">
    <text evidence="2">Belongs to the isochorismate synthase family.</text>
</comment>
<dbReference type="PANTHER" id="PTHR42839:SF1">
    <property type="entry name" value="ISOCHORISMATE SYNTHASE MENF"/>
    <property type="match status" value="1"/>
</dbReference>
<evidence type="ECO:0000256" key="4">
    <source>
        <dbReference type="ARBA" id="ARBA00023235"/>
    </source>
</evidence>
<dbReference type="GO" id="GO:0009697">
    <property type="term" value="P:salicylic acid biosynthetic process"/>
    <property type="evidence" value="ECO:0007669"/>
    <property type="project" value="TreeGrafter"/>
</dbReference>
<evidence type="ECO:0000256" key="1">
    <source>
        <dbReference type="ARBA" id="ARBA00000799"/>
    </source>
</evidence>
<dbReference type="InterPro" id="IPR005801">
    <property type="entry name" value="ADC_synthase"/>
</dbReference>
<organism evidence="6 7">
    <name type="scientific">Enterococcus cecorum</name>
    <dbReference type="NCBI Taxonomy" id="44008"/>
    <lineage>
        <taxon>Bacteria</taxon>
        <taxon>Bacillati</taxon>
        <taxon>Bacillota</taxon>
        <taxon>Bacilli</taxon>
        <taxon>Lactobacillales</taxon>
        <taxon>Enterococcaceae</taxon>
        <taxon>Enterococcus</taxon>
    </lineage>
</organism>
<dbReference type="SUPFAM" id="SSF56322">
    <property type="entry name" value="ADC synthase"/>
    <property type="match status" value="1"/>
</dbReference>
<gene>
    <name evidence="6" type="ORF">B5E88_01525</name>
</gene>
<evidence type="ECO:0000313" key="7">
    <source>
        <dbReference type="Proteomes" id="UP000196074"/>
    </source>
</evidence>
<dbReference type="InterPro" id="IPR004561">
    <property type="entry name" value="IsoChor_synthase"/>
</dbReference>
<dbReference type="RefSeq" id="WP_087213836.1">
    <property type="nucleotide sequence ID" value="NZ_JAXOGD010000012.1"/>
</dbReference>
<dbReference type="EMBL" id="NFLC01000002">
    <property type="protein sequence ID" value="OUQ11567.1"/>
    <property type="molecule type" value="Genomic_DNA"/>
</dbReference>
<accession>A0A1Y4R1Z4</accession>
<proteinExistence type="inferred from homology"/>
<dbReference type="PANTHER" id="PTHR42839">
    <property type="entry name" value="ISOCHORISMATE SYNTHASE ENTC"/>
    <property type="match status" value="1"/>
</dbReference>
<dbReference type="EC" id="5.4.4.2" evidence="3"/>
<comment type="catalytic activity">
    <reaction evidence="1">
        <text>chorismate = isochorismate</text>
        <dbReference type="Rhea" id="RHEA:18985"/>
        <dbReference type="ChEBI" id="CHEBI:29748"/>
        <dbReference type="ChEBI" id="CHEBI:29780"/>
        <dbReference type="EC" id="5.4.4.2"/>
    </reaction>
</comment>
<reference evidence="7" key="1">
    <citation type="submission" date="2017-04" db="EMBL/GenBank/DDBJ databases">
        <title>Function of individual gut microbiota members based on whole genome sequencing of pure cultures obtained from chicken caecum.</title>
        <authorList>
            <person name="Medvecky M."/>
            <person name="Cejkova D."/>
            <person name="Polansky O."/>
            <person name="Karasova D."/>
            <person name="Kubasova T."/>
            <person name="Cizek A."/>
            <person name="Rychlik I."/>
        </authorList>
    </citation>
    <scope>NUCLEOTIDE SEQUENCE [LARGE SCALE GENOMIC DNA]</scope>
    <source>
        <strain evidence="7">An144</strain>
    </source>
</reference>
<dbReference type="Proteomes" id="UP000196074">
    <property type="component" value="Unassembled WGS sequence"/>
</dbReference>
<evidence type="ECO:0000256" key="2">
    <source>
        <dbReference type="ARBA" id="ARBA00005297"/>
    </source>
</evidence>
<dbReference type="Gene3D" id="3.60.120.10">
    <property type="entry name" value="Anthranilate synthase"/>
    <property type="match status" value="1"/>
</dbReference>